<gene>
    <name evidence="2" type="ORF">EYF80_049702</name>
</gene>
<proteinExistence type="predicted"/>
<keyword evidence="3" id="KW-1185">Reference proteome</keyword>
<evidence type="ECO:0000256" key="1">
    <source>
        <dbReference type="SAM" id="MobiDB-lite"/>
    </source>
</evidence>
<feature type="compositionally biased region" description="Basic residues" evidence="1">
    <location>
        <begin position="93"/>
        <end position="102"/>
    </location>
</feature>
<name>A0A4Z2FGS4_9TELE</name>
<dbReference type="AlphaFoldDB" id="A0A4Z2FGS4"/>
<evidence type="ECO:0000313" key="2">
    <source>
        <dbReference type="EMBL" id="TNN40120.1"/>
    </source>
</evidence>
<sequence length="102" mass="10669">MDPPTPCGGLDPRVGNLYGTLNIHNSITINSNGVGGSARRGGAGGGGAARAIRRRQSERLIGFRVHSDARPGLRPRGRRPPAPGCRPPEPGARSRRSVIKGD</sequence>
<accession>A0A4Z2FGS4</accession>
<reference evidence="2 3" key="1">
    <citation type="submission" date="2019-03" db="EMBL/GenBank/DDBJ databases">
        <title>First draft genome of Liparis tanakae, snailfish: a comprehensive survey of snailfish specific genes.</title>
        <authorList>
            <person name="Kim W."/>
            <person name="Song I."/>
            <person name="Jeong J.-H."/>
            <person name="Kim D."/>
            <person name="Kim S."/>
            <person name="Ryu S."/>
            <person name="Song J.Y."/>
            <person name="Lee S.K."/>
        </authorList>
    </citation>
    <scope>NUCLEOTIDE SEQUENCE [LARGE SCALE GENOMIC DNA]</scope>
    <source>
        <tissue evidence="2">Muscle</tissue>
    </source>
</reference>
<organism evidence="2 3">
    <name type="scientific">Liparis tanakae</name>
    <name type="common">Tanaka's snailfish</name>
    <dbReference type="NCBI Taxonomy" id="230148"/>
    <lineage>
        <taxon>Eukaryota</taxon>
        <taxon>Metazoa</taxon>
        <taxon>Chordata</taxon>
        <taxon>Craniata</taxon>
        <taxon>Vertebrata</taxon>
        <taxon>Euteleostomi</taxon>
        <taxon>Actinopterygii</taxon>
        <taxon>Neopterygii</taxon>
        <taxon>Teleostei</taxon>
        <taxon>Neoteleostei</taxon>
        <taxon>Acanthomorphata</taxon>
        <taxon>Eupercaria</taxon>
        <taxon>Perciformes</taxon>
        <taxon>Cottioidei</taxon>
        <taxon>Cottales</taxon>
        <taxon>Liparidae</taxon>
        <taxon>Liparis</taxon>
    </lineage>
</organism>
<protein>
    <submittedName>
        <fullName evidence="2">Uncharacterized protein</fullName>
    </submittedName>
</protein>
<dbReference type="Proteomes" id="UP000314294">
    <property type="component" value="Unassembled WGS sequence"/>
</dbReference>
<feature type="region of interest" description="Disordered" evidence="1">
    <location>
        <begin position="67"/>
        <end position="102"/>
    </location>
</feature>
<evidence type="ECO:0000313" key="3">
    <source>
        <dbReference type="Proteomes" id="UP000314294"/>
    </source>
</evidence>
<feature type="compositionally biased region" description="Pro residues" evidence="1">
    <location>
        <begin position="80"/>
        <end position="90"/>
    </location>
</feature>
<comment type="caution">
    <text evidence="2">The sequence shown here is derived from an EMBL/GenBank/DDBJ whole genome shotgun (WGS) entry which is preliminary data.</text>
</comment>
<dbReference type="EMBL" id="SRLO01001216">
    <property type="protein sequence ID" value="TNN40120.1"/>
    <property type="molecule type" value="Genomic_DNA"/>
</dbReference>